<keyword evidence="2" id="KW-1133">Transmembrane helix</keyword>
<evidence type="ECO:0000256" key="1">
    <source>
        <dbReference type="SAM" id="MobiDB-lite"/>
    </source>
</evidence>
<keyword evidence="2" id="KW-0472">Membrane</keyword>
<dbReference type="Proteomes" id="UP001157125">
    <property type="component" value="Unassembled WGS sequence"/>
</dbReference>
<organism evidence="3 4">
    <name type="scientific">Demequina litorisediminis</name>
    <dbReference type="NCBI Taxonomy" id="1849022"/>
    <lineage>
        <taxon>Bacteria</taxon>
        <taxon>Bacillati</taxon>
        <taxon>Actinomycetota</taxon>
        <taxon>Actinomycetes</taxon>
        <taxon>Micrococcales</taxon>
        <taxon>Demequinaceae</taxon>
        <taxon>Demequina</taxon>
    </lineage>
</organism>
<evidence type="ECO:0000313" key="4">
    <source>
        <dbReference type="Proteomes" id="UP001157125"/>
    </source>
</evidence>
<accession>A0ABQ6IDM9</accession>
<feature type="transmembrane region" description="Helical" evidence="2">
    <location>
        <begin position="12"/>
        <end position="33"/>
    </location>
</feature>
<keyword evidence="2" id="KW-0812">Transmembrane</keyword>
<proteinExistence type="predicted"/>
<protein>
    <submittedName>
        <fullName evidence="3">Uncharacterized protein</fullName>
    </submittedName>
</protein>
<dbReference type="EMBL" id="BSUN01000001">
    <property type="protein sequence ID" value="GMA35963.1"/>
    <property type="molecule type" value="Genomic_DNA"/>
</dbReference>
<comment type="caution">
    <text evidence="3">The sequence shown here is derived from an EMBL/GenBank/DDBJ whole genome shotgun (WGS) entry which is preliminary data.</text>
</comment>
<keyword evidence="4" id="KW-1185">Reference proteome</keyword>
<reference evidence="4" key="1">
    <citation type="journal article" date="2019" name="Int. J. Syst. Evol. Microbiol.">
        <title>The Global Catalogue of Microorganisms (GCM) 10K type strain sequencing project: providing services to taxonomists for standard genome sequencing and annotation.</title>
        <authorList>
            <consortium name="The Broad Institute Genomics Platform"/>
            <consortium name="The Broad Institute Genome Sequencing Center for Infectious Disease"/>
            <person name="Wu L."/>
            <person name="Ma J."/>
        </authorList>
    </citation>
    <scope>NUCLEOTIDE SEQUENCE [LARGE SCALE GENOMIC DNA]</scope>
    <source>
        <strain evidence="4">NBRC 112299</strain>
    </source>
</reference>
<feature type="compositionally biased region" description="Low complexity" evidence="1">
    <location>
        <begin position="79"/>
        <end position="99"/>
    </location>
</feature>
<dbReference type="RefSeq" id="WP_284328314.1">
    <property type="nucleotide sequence ID" value="NZ_BSUN01000001.1"/>
</dbReference>
<feature type="transmembrane region" description="Helical" evidence="2">
    <location>
        <begin position="39"/>
        <end position="69"/>
    </location>
</feature>
<gene>
    <name evidence="3" type="ORF">GCM10025876_21670</name>
</gene>
<evidence type="ECO:0000256" key="2">
    <source>
        <dbReference type="SAM" id="Phobius"/>
    </source>
</evidence>
<evidence type="ECO:0000313" key="3">
    <source>
        <dbReference type="EMBL" id="GMA35963.1"/>
    </source>
</evidence>
<feature type="region of interest" description="Disordered" evidence="1">
    <location>
        <begin position="79"/>
        <end position="120"/>
    </location>
</feature>
<name>A0ABQ6IDM9_9MICO</name>
<sequence length="120" mass="12444">MVGRGERSCRRGAPLVMTYVPWLWSGSFDSYLLPTWYTVVNLLAALVSGVLFPLAAVLIGAAILINVLVPRIDARHASTSAPASASAPVLASAPVSAPADGARRDAVGLADTSRYEPPAG</sequence>